<protein>
    <submittedName>
        <fullName evidence="1">Uncharacterized protein</fullName>
    </submittedName>
</protein>
<proteinExistence type="predicted"/>
<evidence type="ECO:0000313" key="2">
    <source>
        <dbReference type="Proteomes" id="UP001054252"/>
    </source>
</evidence>
<name>A0AAV5MF73_9ROSI</name>
<organism evidence="1 2">
    <name type="scientific">Rubroshorea leprosula</name>
    <dbReference type="NCBI Taxonomy" id="152421"/>
    <lineage>
        <taxon>Eukaryota</taxon>
        <taxon>Viridiplantae</taxon>
        <taxon>Streptophyta</taxon>
        <taxon>Embryophyta</taxon>
        <taxon>Tracheophyta</taxon>
        <taxon>Spermatophyta</taxon>
        <taxon>Magnoliopsida</taxon>
        <taxon>eudicotyledons</taxon>
        <taxon>Gunneridae</taxon>
        <taxon>Pentapetalae</taxon>
        <taxon>rosids</taxon>
        <taxon>malvids</taxon>
        <taxon>Malvales</taxon>
        <taxon>Dipterocarpaceae</taxon>
        <taxon>Rubroshorea</taxon>
    </lineage>
</organism>
<sequence>MDRLSASARSMIVSDLDHTMDLSTVTVGCPSIWC</sequence>
<dbReference type="AlphaFoldDB" id="A0AAV5MF73"/>
<keyword evidence="2" id="KW-1185">Reference proteome</keyword>
<gene>
    <name evidence="1" type="ORF">SLEP1_g54989</name>
</gene>
<dbReference type="Proteomes" id="UP001054252">
    <property type="component" value="Unassembled WGS sequence"/>
</dbReference>
<evidence type="ECO:0000313" key="1">
    <source>
        <dbReference type="EMBL" id="GKV48163.1"/>
    </source>
</evidence>
<dbReference type="EMBL" id="BPVZ01000248">
    <property type="protein sequence ID" value="GKV48163.1"/>
    <property type="molecule type" value="Genomic_DNA"/>
</dbReference>
<reference evidence="1 2" key="1">
    <citation type="journal article" date="2021" name="Commun. Biol.">
        <title>The genome of Shorea leprosula (Dipterocarpaceae) highlights the ecological relevance of drought in aseasonal tropical rainforests.</title>
        <authorList>
            <person name="Ng K.K.S."/>
            <person name="Kobayashi M.J."/>
            <person name="Fawcett J.A."/>
            <person name="Hatakeyama M."/>
            <person name="Paape T."/>
            <person name="Ng C.H."/>
            <person name="Ang C.C."/>
            <person name="Tnah L.H."/>
            <person name="Lee C.T."/>
            <person name="Nishiyama T."/>
            <person name="Sese J."/>
            <person name="O'Brien M.J."/>
            <person name="Copetti D."/>
            <person name="Mohd Noor M.I."/>
            <person name="Ong R.C."/>
            <person name="Putra M."/>
            <person name="Sireger I.Z."/>
            <person name="Indrioko S."/>
            <person name="Kosugi Y."/>
            <person name="Izuno A."/>
            <person name="Isagi Y."/>
            <person name="Lee S.L."/>
            <person name="Shimizu K.K."/>
        </authorList>
    </citation>
    <scope>NUCLEOTIDE SEQUENCE [LARGE SCALE GENOMIC DNA]</scope>
    <source>
        <strain evidence="1">214</strain>
    </source>
</reference>
<comment type="caution">
    <text evidence="1">The sequence shown here is derived from an EMBL/GenBank/DDBJ whole genome shotgun (WGS) entry which is preliminary data.</text>
</comment>
<accession>A0AAV5MF73</accession>